<dbReference type="AlphaFoldDB" id="A0A7L4YUS3"/>
<dbReference type="InterPro" id="IPR032710">
    <property type="entry name" value="NTF2-like_dom_sf"/>
</dbReference>
<proteinExistence type="predicted"/>
<dbReference type="Gene3D" id="3.40.710.10">
    <property type="entry name" value="DD-peptidase/beta-lactamase superfamily"/>
    <property type="match status" value="1"/>
</dbReference>
<organism evidence="3 4">
    <name type="scientific">Epidermidibacterium keratini</name>
    <dbReference type="NCBI Taxonomy" id="1891644"/>
    <lineage>
        <taxon>Bacteria</taxon>
        <taxon>Bacillati</taxon>
        <taxon>Actinomycetota</taxon>
        <taxon>Actinomycetes</taxon>
        <taxon>Sporichthyales</taxon>
        <taxon>Sporichthyaceae</taxon>
        <taxon>Epidermidibacterium</taxon>
    </lineage>
</organism>
<dbReference type="FunCoup" id="A0A7L4YUS3">
    <property type="interactions" value="1"/>
</dbReference>
<dbReference type="EMBL" id="CP047156">
    <property type="protein sequence ID" value="QHC02389.1"/>
    <property type="molecule type" value="Genomic_DNA"/>
</dbReference>
<feature type="domain" description="Penicillin-binding protein transpeptidase" evidence="1">
    <location>
        <begin position="306"/>
        <end position="569"/>
    </location>
</feature>
<reference evidence="3 4" key="1">
    <citation type="journal article" date="2018" name="Int. J. Syst. Evol. Microbiol.">
        <title>Epidermidibacterium keratini gen. nov., sp. nov., a member of the family Sporichthyaceae, isolated from keratin epidermis.</title>
        <authorList>
            <person name="Lee D.G."/>
            <person name="Trujillo M.E."/>
            <person name="Kang S."/>
            <person name="Nam J.J."/>
            <person name="Kim Y.J."/>
        </authorList>
    </citation>
    <scope>NUCLEOTIDE SEQUENCE [LARGE SCALE GENOMIC DNA]</scope>
    <source>
        <strain evidence="3 4">EPI-7</strain>
    </source>
</reference>
<dbReference type="PANTHER" id="PTHR30627">
    <property type="entry name" value="PEPTIDOGLYCAN D,D-TRANSPEPTIDASE"/>
    <property type="match status" value="1"/>
</dbReference>
<evidence type="ECO:0000313" key="4">
    <source>
        <dbReference type="Proteomes" id="UP000463857"/>
    </source>
</evidence>
<name>A0A7L4YUS3_9ACTN</name>
<dbReference type="InterPro" id="IPR012338">
    <property type="entry name" value="Beta-lactam/transpept-like"/>
</dbReference>
<dbReference type="KEGG" id="eke:EK0264_10470"/>
<dbReference type="GO" id="GO:0008658">
    <property type="term" value="F:penicillin binding"/>
    <property type="evidence" value="ECO:0007669"/>
    <property type="project" value="InterPro"/>
</dbReference>
<evidence type="ECO:0000259" key="1">
    <source>
        <dbReference type="Pfam" id="PF00905"/>
    </source>
</evidence>
<evidence type="ECO:0000313" key="3">
    <source>
        <dbReference type="EMBL" id="QHC02389.1"/>
    </source>
</evidence>
<dbReference type="Pfam" id="PF05223">
    <property type="entry name" value="MecA_N"/>
    <property type="match status" value="1"/>
</dbReference>
<dbReference type="InParanoid" id="A0A7L4YUS3"/>
<dbReference type="SUPFAM" id="SSF54427">
    <property type="entry name" value="NTF2-like"/>
    <property type="match status" value="1"/>
</dbReference>
<dbReference type="InterPro" id="IPR001460">
    <property type="entry name" value="PCN-bd_Tpept"/>
</dbReference>
<keyword evidence="4" id="KW-1185">Reference proteome</keyword>
<evidence type="ECO:0000259" key="2">
    <source>
        <dbReference type="Pfam" id="PF05223"/>
    </source>
</evidence>
<dbReference type="Proteomes" id="UP000463857">
    <property type="component" value="Chromosome"/>
</dbReference>
<dbReference type="InterPro" id="IPR007887">
    <property type="entry name" value="MecA_N"/>
</dbReference>
<feature type="domain" description="NTF2-like N-terminal transpeptidase" evidence="2">
    <location>
        <begin position="16"/>
        <end position="122"/>
    </location>
</feature>
<dbReference type="OrthoDB" id="5241017at2"/>
<dbReference type="GO" id="GO:0046677">
    <property type="term" value="P:response to antibiotic"/>
    <property type="evidence" value="ECO:0007669"/>
    <property type="project" value="InterPro"/>
</dbReference>
<gene>
    <name evidence="3" type="ORF">EK0264_10470</name>
</gene>
<accession>A0A7L4YUS3</accession>
<dbReference type="GO" id="GO:0071555">
    <property type="term" value="P:cell wall organization"/>
    <property type="evidence" value="ECO:0007669"/>
    <property type="project" value="TreeGrafter"/>
</dbReference>
<dbReference type="Pfam" id="PF00905">
    <property type="entry name" value="Transpeptidase"/>
    <property type="match status" value="1"/>
</dbReference>
<protein>
    <submittedName>
        <fullName evidence="3">Penicillin-binding protein</fullName>
    </submittedName>
</protein>
<sequence>MLAVSGCVTASDQPKPASVAEQFAADLSAGDYEAASKLTDDPTAALESFNFTVGSLGQPTVEYAAPQVQPGQVEADVTFVVTWKFPAEETWSYEVSGDLKKEEGDWKIVWAPTLIHPQLKTDRRLVKSDQTLASPRVLDRTGQALLTDQLVTAVRLDPAAITDQQGTAAQLAGALGPVEPSITTDSILAALSANTSAFTLVVLRPDVVSGITIPLLAGVTTNQQSRLLTLDKSLRSVAFSGLSDAWQAAYDATTGWRITLRAADDTVIEELKTVEPSQPYDVSTSIDIPMQQAAQAAVDGYSGQAAIVAIQPSTGGVLAVAQNAAADAEGPIALTGQYPPGSTFKLVTTSAVLSAGAAEPNTVLPCPGQASIKGRTIPNDDGFDLGEVPLHTAFAQSCNTTLATLAADLPASALSDEALKYGLGVDYTTPYLTTITGSVPPSANDAEQVEASIGQGKVTASPFGMALAAATVVAGKTPMPILVSGQPAAADQEAPAPSPDVIEALRPMMTETVESGTATAVADIDGLGGKTGTAQYGDGTQSHGWFIGTYKDVAFAVLLTGAGSSKPAVDVAGEFLRPVESTVPGA</sequence>
<dbReference type="SUPFAM" id="SSF56601">
    <property type="entry name" value="beta-lactamase/transpeptidase-like"/>
    <property type="match status" value="1"/>
</dbReference>
<dbReference type="GO" id="GO:0005886">
    <property type="term" value="C:plasma membrane"/>
    <property type="evidence" value="ECO:0007669"/>
    <property type="project" value="TreeGrafter"/>
</dbReference>
<dbReference type="GO" id="GO:0071972">
    <property type="term" value="F:peptidoglycan L,D-transpeptidase activity"/>
    <property type="evidence" value="ECO:0007669"/>
    <property type="project" value="TreeGrafter"/>
</dbReference>
<dbReference type="InterPro" id="IPR050515">
    <property type="entry name" value="Beta-lactam/transpept"/>
</dbReference>
<dbReference type="PANTHER" id="PTHR30627:SF24">
    <property type="entry name" value="PENICILLIN-BINDING PROTEIN 4B"/>
    <property type="match status" value="1"/>
</dbReference>